<comment type="subunit">
    <text evidence="2">Monomer. Interacts with PqqE.</text>
</comment>
<evidence type="ECO:0000256" key="1">
    <source>
        <dbReference type="ARBA" id="ARBA00004886"/>
    </source>
</evidence>
<comment type="pathway">
    <text evidence="1">Cofactor biosynthesis; pyrroloquinoline quinone biosynthesis.</text>
</comment>
<protein>
    <submittedName>
        <fullName evidence="4">Pyrroloquinoline quinone biosynthesis peptide chaperone PqqD</fullName>
    </submittedName>
</protein>
<dbReference type="Proteomes" id="UP000294562">
    <property type="component" value="Unassembled WGS sequence"/>
</dbReference>
<dbReference type="GO" id="GO:0018189">
    <property type="term" value="P:pyrroloquinoline quinone biosynthetic process"/>
    <property type="evidence" value="ECO:0007669"/>
    <property type="project" value="UniProtKB-UniPathway"/>
</dbReference>
<gene>
    <name evidence="4" type="primary">pqqD</name>
    <name evidence="4" type="ORF">E2L05_05630</name>
</gene>
<dbReference type="NCBIfam" id="TIGR03859">
    <property type="entry name" value="PQQ_PqqD"/>
    <property type="match status" value="1"/>
</dbReference>
<dbReference type="Pfam" id="PF05402">
    <property type="entry name" value="PqqD"/>
    <property type="match status" value="1"/>
</dbReference>
<keyword evidence="5" id="KW-1185">Reference proteome</keyword>
<dbReference type="InterPro" id="IPR022479">
    <property type="entry name" value="PqqD_bac"/>
</dbReference>
<sequence length="96" mass="10436">MTATANTACIPVLPRGVRLHHDRVRKVEVLLGPERTLMLDGIGHAILSELDGRRSMATISGDLAARFGAPVDQVSRDVETFLTDLADKRLVDMIDG</sequence>
<dbReference type="EMBL" id="SMZO01000009">
    <property type="protein sequence ID" value="TDL90405.1"/>
    <property type="molecule type" value="Genomic_DNA"/>
</dbReference>
<dbReference type="RefSeq" id="WP_133341920.1">
    <property type="nucleotide sequence ID" value="NZ_SMZO01000009.1"/>
</dbReference>
<dbReference type="InterPro" id="IPR041881">
    <property type="entry name" value="PqqD_sf"/>
</dbReference>
<name>A0A4R6B2J0_9RHOB</name>
<dbReference type="GO" id="GO:0048038">
    <property type="term" value="F:quinone binding"/>
    <property type="evidence" value="ECO:0007669"/>
    <property type="project" value="InterPro"/>
</dbReference>
<evidence type="ECO:0000256" key="3">
    <source>
        <dbReference type="ARBA" id="ARBA00022905"/>
    </source>
</evidence>
<proteinExistence type="predicted"/>
<comment type="caution">
    <text evidence="4">The sequence shown here is derived from an EMBL/GenBank/DDBJ whole genome shotgun (WGS) entry which is preliminary data.</text>
</comment>
<dbReference type="AlphaFoldDB" id="A0A4R6B2J0"/>
<reference evidence="4 5" key="1">
    <citation type="submission" date="2019-03" db="EMBL/GenBank/DDBJ databases">
        <title>Rhodobacteraceae bacterium SM1902, a new member of the family Rhodobacteraceae isolated from Yantai.</title>
        <authorList>
            <person name="Sun Y."/>
        </authorList>
    </citation>
    <scope>NUCLEOTIDE SEQUENCE [LARGE SCALE GENOMIC DNA]</scope>
    <source>
        <strain evidence="4 5">SM1902</strain>
    </source>
</reference>
<dbReference type="UniPathway" id="UPA00539"/>
<accession>A0A4R6B2J0</accession>
<dbReference type="InterPro" id="IPR008792">
    <property type="entry name" value="PQQD"/>
</dbReference>
<evidence type="ECO:0000313" key="4">
    <source>
        <dbReference type="EMBL" id="TDL90405.1"/>
    </source>
</evidence>
<evidence type="ECO:0000256" key="2">
    <source>
        <dbReference type="ARBA" id="ARBA00011741"/>
    </source>
</evidence>
<keyword evidence="3" id="KW-0884">PQQ biosynthesis</keyword>
<organism evidence="4 5">
    <name type="scientific">Meridianimarinicoccus aquatilis</name>
    <dbReference type="NCBI Taxonomy" id="2552766"/>
    <lineage>
        <taxon>Bacteria</taxon>
        <taxon>Pseudomonadati</taxon>
        <taxon>Pseudomonadota</taxon>
        <taxon>Alphaproteobacteria</taxon>
        <taxon>Rhodobacterales</taxon>
        <taxon>Paracoccaceae</taxon>
        <taxon>Meridianimarinicoccus</taxon>
    </lineage>
</organism>
<dbReference type="Gene3D" id="1.10.10.1150">
    <property type="entry name" value="Coenzyme PQQ synthesis protein D (PqqD)"/>
    <property type="match status" value="1"/>
</dbReference>
<dbReference type="OrthoDB" id="7995890at2"/>
<evidence type="ECO:0000313" key="5">
    <source>
        <dbReference type="Proteomes" id="UP000294562"/>
    </source>
</evidence>